<comment type="caution">
    <text evidence="3">The sequence shown here is derived from an EMBL/GenBank/DDBJ whole genome shotgun (WGS) entry which is preliminary data.</text>
</comment>
<gene>
    <name evidence="3" type="ORF">CHR90_09235</name>
</gene>
<keyword evidence="1" id="KW-1133">Transmembrane helix</keyword>
<dbReference type="Gene3D" id="1.20.5.160">
    <property type="entry name" value="Bacterial aa3 type cytochrome c oxidase subunit IV"/>
    <property type="match status" value="1"/>
</dbReference>
<dbReference type="Pfam" id="PF07835">
    <property type="entry name" value="COX4_pro_2"/>
    <property type="match status" value="1"/>
</dbReference>
<name>A0A255XNJ9_9PROT</name>
<keyword evidence="1" id="KW-0472">Membrane</keyword>
<evidence type="ECO:0000259" key="2">
    <source>
        <dbReference type="Pfam" id="PF07835"/>
    </source>
</evidence>
<dbReference type="InterPro" id="IPR036596">
    <property type="entry name" value="Cyt-C_aa3_sf"/>
</dbReference>
<accession>A0A255XNJ9</accession>
<reference evidence="3 4" key="1">
    <citation type="submission" date="2017-07" db="EMBL/GenBank/DDBJ databases">
        <title>Elstera cyanobacteriorum sp. nov., a novel bacterium isolated from cyanobacterial aggregates in a eutrophic lake.</title>
        <authorList>
            <person name="Cai H."/>
        </authorList>
    </citation>
    <scope>NUCLEOTIDE SEQUENCE [LARGE SCALE GENOMIC DNA]</scope>
    <source>
        <strain evidence="3 4">TH019</strain>
    </source>
</reference>
<proteinExistence type="predicted"/>
<organism evidence="3 4">
    <name type="scientific">Elstera cyanobacteriorum</name>
    <dbReference type="NCBI Taxonomy" id="2022747"/>
    <lineage>
        <taxon>Bacteria</taxon>
        <taxon>Pseudomonadati</taxon>
        <taxon>Pseudomonadota</taxon>
        <taxon>Alphaproteobacteria</taxon>
        <taxon>Rhodospirillales</taxon>
        <taxon>Rhodospirillaceae</taxon>
        <taxon>Elstera</taxon>
    </lineage>
</organism>
<dbReference type="AlphaFoldDB" id="A0A255XNJ9"/>
<evidence type="ECO:0000256" key="1">
    <source>
        <dbReference type="SAM" id="Phobius"/>
    </source>
</evidence>
<dbReference type="RefSeq" id="WP_094408724.1">
    <property type="nucleotide sequence ID" value="NZ_BMJZ01000001.1"/>
</dbReference>
<keyword evidence="1" id="KW-0812">Transmembrane</keyword>
<dbReference type="EMBL" id="NOXS01000032">
    <property type="protein sequence ID" value="OYQ18461.1"/>
    <property type="molecule type" value="Genomic_DNA"/>
</dbReference>
<evidence type="ECO:0000313" key="3">
    <source>
        <dbReference type="EMBL" id="OYQ18461.1"/>
    </source>
</evidence>
<evidence type="ECO:0000313" key="4">
    <source>
        <dbReference type="Proteomes" id="UP000216361"/>
    </source>
</evidence>
<dbReference type="Proteomes" id="UP000216361">
    <property type="component" value="Unassembled WGS sequence"/>
</dbReference>
<feature type="domain" description="Cytochrome c oxidase subunit IV bacterial aa3 type" evidence="2">
    <location>
        <begin position="10"/>
        <end position="40"/>
    </location>
</feature>
<sequence>MANFSDMEKRHQAFFNSVMKAMTWGGAAVIALVAVMALTLIRHH</sequence>
<dbReference type="InterPro" id="IPR012422">
    <property type="entry name" value="Cyt_c_oxidase_su4_bac-aa3"/>
</dbReference>
<keyword evidence="4" id="KW-1185">Reference proteome</keyword>
<feature type="transmembrane region" description="Helical" evidence="1">
    <location>
        <begin position="21"/>
        <end position="41"/>
    </location>
</feature>
<protein>
    <recommendedName>
        <fullName evidence="2">Cytochrome c oxidase subunit IV bacterial aa3 type domain-containing protein</fullName>
    </recommendedName>
</protein>